<keyword evidence="3 7" id="KW-0812">Transmembrane</keyword>
<dbReference type="InterPro" id="IPR038770">
    <property type="entry name" value="Na+/solute_symporter_sf"/>
</dbReference>
<dbReference type="GO" id="GO:0015297">
    <property type="term" value="F:antiporter activity"/>
    <property type="evidence" value="ECO:0007669"/>
    <property type="project" value="InterPro"/>
</dbReference>
<feature type="transmembrane region" description="Helical" evidence="7">
    <location>
        <begin position="341"/>
        <end position="360"/>
    </location>
</feature>
<keyword evidence="6 7" id="KW-0472">Membrane</keyword>
<dbReference type="GO" id="GO:0016020">
    <property type="term" value="C:membrane"/>
    <property type="evidence" value="ECO:0007669"/>
    <property type="project" value="UniProtKB-SubCell"/>
</dbReference>
<evidence type="ECO:0000256" key="3">
    <source>
        <dbReference type="ARBA" id="ARBA00022692"/>
    </source>
</evidence>
<feature type="transmembrane region" description="Helical" evidence="7">
    <location>
        <begin position="222"/>
        <end position="242"/>
    </location>
</feature>
<keyword evidence="2" id="KW-0813">Transport</keyword>
<feature type="transmembrane region" description="Helical" evidence="7">
    <location>
        <begin position="433"/>
        <end position="453"/>
    </location>
</feature>
<keyword evidence="4 7" id="KW-1133">Transmembrane helix</keyword>
<evidence type="ECO:0000313" key="9">
    <source>
        <dbReference type="EMBL" id="WCO67146.1"/>
    </source>
</evidence>
<dbReference type="PANTHER" id="PTHR32468:SF0">
    <property type="entry name" value="K(+)_H(+) ANTIPORTER 1"/>
    <property type="match status" value="1"/>
</dbReference>
<feature type="transmembrane region" description="Helical" evidence="7">
    <location>
        <begin position="288"/>
        <end position="305"/>
    </location>
</feature>
<dbReference type="EMBL" id="CP116942">
    <property type="protein sequence ID" value="WCO67146.1"/>
    <property type="molecule type" value="Genomic_DNA"/>
</dbReference>
<feature type="transmembrane region" description="Helical" evidence="7">
    <location>
        <begin position="148"/>
        <end position="170"/>
    </location>
</feature>
<organism evidence="9 10">
    <name type="scientific">Iamia majanohamensis</name>
    <dbReference type="NCBI Taxonomy" id="467976"/>
    <lineage>
        <taxon>Bacteria</taxon>
        <taxon>Bacillati</taxon>
        <taxon>Actinomycetota</taxon>
        <taxon>Acidimicrobiia</taxon>
        <taxon>Acidimicrobiales</taxon>
        <taxon>Iamiaceae</taxon>
        <taxon>Iamia</taxon>
    </lineage>
</organism>
<protein>
    <submittedName>
        <fullName evidence="9">Cation:proton antiporter</fullName>
    </submittedName>
</protein>
<evidence type="ECO:0000256" key="7">
    <source>
        <dbReference type="SAM" id="Phobius"/>
    </source>
</evidence>
<feature type="transmembrane region" description="Helical" evidence="7">
    <location>
        <begin position="254"/>
        <end position="276"/>
    </location>
</feature>
<dbReference type="KEGG" id="ima:PO878_00215"/>
<dbReference type="Gene3D" id="1.20.1530.20">
    <property type="match status" value="1"/>
</dbReference>
<evidence type="ECO:0000259" key="8">
    <source>
        <dbReference type="Pfam" id="PF00999"/>
    </source>
</evidence>
<feature type="transmembrane region" description="Helical" evidence="7">
    <location>
        <begin position="20"/>
        <end position="43"/>
    </location>
</feature>
<feature type="transmembrane region" description="Helical" evidence="7">
    <location>
        <begin position="55"/>
        <end position="75"/>
    </location>
</feature>
<evidence type="ECO:0000313" key="10">
    <source>
        <dbReference type="Proteomes" id="UP001216390"/>
    </source>
</evidence>
<proteinExistence type="predicted"/>
<dbReference type="InterPro" id="IPR050794">
    <property type="entry name" value="CPA2_transporter"/>
</dbReference>
<evidence type="ECO:0000256" key="5">
    <source>
        <dbReference type="ARBA" id="ARBA00023065"/>
    </source>
</evidence>
<gene>
    <name evidence="9" type="ORF">PO878_00215</name>
</gene>
<keyword evidence="5" id="KW-0406">Ion transport</keyword>
<accession>A0AAF0BRR1</accession>
<dbReference type="Proteomes" id="UP001216390">
    <property type="component" value="Chromosome"/>
</dbReference>
<evidence type="ECO:0000256" key="2">
    <source>
        <dbReference type="ARBA" id="ARBA00022448"/>
    </source>
</evidence>
<comment type="subcellular location">
    <subcellularLocation>
        <location evidence="1">Membrane</location>
        <topology evidence="1">Multi-pass membrane protein</topology>
    </subcellularLocation>
</comment>
<feature type="domain" description="Cation/H+ exchanger transmembrane" evidence="8">
    <location>
        <begin position="38"/>
        <end position="452"/>
    </location>
</feature>
<reference evidence="9" key="1">
    <citation type="submission" date="2023-01" db="EMBL/GenBank/DDBJ databases">
        <title>The diversity of Class Acidimicrobiia in South China Sea sediment environments and the proposal of Iamia marina sp. nov., a novel species of the genus Iamia.</title>
        <authorList>
            <person name="He Y."/>
            <person name="Tian X."/>
        </authorList>
    </citation>
    <scope>NUCLEOTIDE SEQUENCE</scope>
    <source>
        <strain evidence="9">DSM 19957</strain>
    </source>
</reference>
<dbReference type="GO" id="GO:1902600">
    <property type="term" value="P:proton transmembrane transport"/>
    <property type="evidence" value="ECO:0007669"/>
    <property type="project" value="InterPro"/>
</dbReference>
<evidence type="ECO:0000256" key="4">
    <source>
        <dbReference type="ARBA" id="ARBA00022989"/>
    </source>
</evidence>
<feature type="transmembrane region" description="Helical" evidence="7">
    <location>
        <begin position="190"/>
        <end position="210"/>
    </location>
</feature>
<feature type="transmembrane region" description="Helical" evidence="7">
    <location>
        <begin position="366"/>
        <end position="393"/>
    </location>
</feature>
<name>A0AAF0BRR1_9ACTN</name>
<evidence type="ECO:0000256" key="1">
    <source>
        <dbReference type="ARBA" id="ARBA00004141"/>
    </source>
</evidence>
<dbReference type="InterPro" id="IPR006153">
    <property type="entry name" value="Cation/H_exchanger_TM"/>
</dbReference>
<evidence type="ECO:0000256" key="6">
    <source>
        <dbReference type="ARBA" id="ARBA00023136"/>
    </source>
</evidence>
<sequence length="476" mass="48980">MLTVGTFAQMPPTPFTPSGAAPGIVVAFVLLDVVLILVAARLCGAVARKVGQPAVVGEIVAGVLLGPSLLGPTLFKLSNPPEFLHCDLTNPATNPDGSPFVASVSSCLFPAQARGTLGILGQIALIFFMFLVGIEVNARSLRGKEKGIGLVSIGVVVVPVLLAFAISPILWKADFVPDFGGPTAPNRLGFTLFVGAMLTVSAFPVMARILQEKGLTTSPMGAIGVASAGVVTVLMFLIIATADGVAKEKDVIDIGRVWVITAVYLALMLLVVKRLLAPLGRVYERAGTITPDMFAIFIGVAVASGYVADRIGINVIVGGFMAGLVIPEPRKEIWREMSGKIGDLTAIVLLPIFLAFSGLATDFTKLSVAALPGIAALLVAAVVGKLVGGAVFARLGGLSWAEGTVLGVLLNCRGLLVLVAALVAVNAGAISPLLQLGGVVVALVTTAMTGPLFDATIKRVPTPDEPEPEPLATTTD</sequence>
<feature type="transmembrane region" description="Helical" evidence="7">
    <location>
        <begin position="311"/>
        <end position="329"/>
    </location>
</feature>
<dbReference type="RefSeq" id="WP_272736668.1">
    <property type="nucleotide sequence ID" value="NZ_CP116942.1"/>
</dbReference>
<dbReference type="AlphaFoldDB" id="A0AAF0BRR1"/>
<dbReference type="PANTHER" id="PTHR32468">
    <property type="entry name" value="CATION/H + ANTIPORTER"/>
    <property type="match status" value="1"/>
</dbReference>
<feature type="transmembrane region" description="Helical" evidence="7">
    <location>
        <begin position="405"/>
        <end position="427"/>
    </location>
</feature>
<keyword evidence="10" id="KW-1185">Reference proteome</keyword>
<dbReference type="Pfam" id="PF00999">
    <property type="entry name" value="Na_H_Exchanger"/>
    <property type="match status" value="1"/>
</dbReference>
<feature type="transmembrane region" description="Helical" evidence="7">
    <location>
        <begin position="119"/>
        <end position="136"/>
    </location>
</feature>